<proteinExistence type="predicted"/>
<reference evidence="1" key="1">
    <citation type="journal article" date="2015" name="Nature">
        <title>Complex archaea that bridge the gap between prokaryotes and eukaryotes.</title>
        <authorList>
            <person name="Spang A."/>
            <person name="Saw J.H."/>
            <person name="Jorgensen S.L."/>
            <person name="Zaremba-Niedzwiedzka K."/>
            <person name="Martijn J."/>
            <person name="Lind A.E."/>
            <person name="van Eijk R."/>
            <person name="Schleper C."/>
            <person name="Guy L."/>
            <person name="Ettema T.J."/>
        </authorList>
    </citation>
    <scope>NUCLEOTIDE SEQUENCE</scope>
</reference>
<evidence type="ECO:0000313" key="1">
    <source>
        <dbReference type="EMBL" id="KKL73489.1"/>
    </source>
</evidence>
<dbReference type="AlphaFoldDB" id="A0A0F9EHN3"/>
<name>A0A0F9EHN3_9ZZZZ</name>
<sequence>MDKEMKLRLQYALEQLSGDDKIGLNKTVILNIPWELWWNYVLVCYMENSNPYNEIKDYLSFRTPAGRIDFIKQNFKELIK</sequence>
<gene>
    <name evidence="1" type="ORF">LCGC14_2074400</name>
</gene>
<comment type="caution">
    <text evidence="1">The sequence shown here is derived from an EMBL/GenBank/DDBJ whole genome shotgun (WGS) entry which is preliminary data.</text>
</comment>
<organism evidence="1">
    <name type="scientific">marine sediment metagenome</name>
    <dbReference type="NCBI Taxonomy" id="412755"/>
    <lineage>
        <taxon>unclassified sequences</taxon>
        <taxon>metagenomes</taxon>
        <taxon>ecological metagenomes</taxon>
    </lineage>
</organism>
<accession>A0A0F9EHN3</accession>
<dbReference type="EMBL" id="LAZR01024943">
    <property type="protein sequence ID" value="KKL73489.1"/>
    <property type="molecule type" value="Genomic_DNA"/>
</dbReference>
<protein>
    <submittedName>
        <fullName evidence="1">Uncharacterized protein</fullName>
    </submittedName>
</protein>